<comment type="caution">
    <text evidence="6">The sequence shown here is derived from an EMBL/GenBank/DDBJ whole genome shotgun (WGS) entry which is preliminary data.</text>
</comment>
<evidence type="ECO:0000313" key="7">
    <source>
        <dbReference type="Proteomes" id="UP001432322"/>
    </source>
</evidence>
<dbReference type="InterPro" id="IPR029058">
    <property type="entry name" value="AB_hydrolase_fold"/>
</dbReference>
<dbReference type="Proteomes" id="UP001432322">
    <property type="component" value="Unassembled WGS sequence"/>
</dbReference>
<evidence type="ECO:0000256" key="4">
    <source>
        <dbReference type="ARBA" id="ARBA00022801"/>
    </source>
</evidence>
<dbReference type="PANTHER" id="PTHR11010">
    <property type="entry name" value="PROTEASE S28 PRO-X CARBOXYPEPTIDASE-RELATED"/>
    <property type="match status" value="1"/>
</dbReference>
<evidence type="ECO:0000256" key="3">
    <source>
        <dbReference type="ARBA" id="ARBA00022729"/>
    </source>
</evidence>
<dbReference type="InterPro" id="IPR008758">
    <property type="entry name" value="Peptidase_S28"/>
</dbReference>
<evidence type="ECO:0008006" key="8">
    <source>
        <dbReference type="Google" id="ProtNLM"/>
    </source>
</evidence>
<keyword evidence="4" id="KW-0378">Hydrolase</keyword>
<organism evidence="6 7">
    <name type="scientific">Pristionchus fissidentatus</name>
    <dbReference type="NCBI Taxonomy" id="1538716"/>
    <lineage>
        <taxon>Eukaryota</taxon>
        <taxon>Metazoa</taxon>
        <taxon>Ecdysozoa</taxon>
        <taxon>Nematoda</taxon>
        <taxon>Chromadorea</taxon>
        <taxon>Rhabditida</taxon>
        <taxon>Rhabditina</taxon>
        <taxon>Diplogasteromorpha</taxon>
        <taxon>Diplogasteroidea</taxon>
        <taxon>Neodiplogasteridae</taxon>
        <taxon>Pristionchus</taxon>
    </lineage>
</organism>
<evidence type="ECO:0000256" key="2">
    <source>
        <dbReference type="ARBA" id="ARBA00022670"/>
    </source>
</evidence>
<protein>
    <recommendedName>
        <fullName evidence="8">Peptidase</fullName>
    </recommendedName>
</protein>
<dbReference type="PANTHER" id="PTHR11010:SF117">
    <property type="entry name" value="SERINE PROTEASE 16"/>
    <property type="match status" value="1"/>
</dbReference>
<dbReference type="GO" id="GO:0008239">
    <property type="term" value="F:dipeptidyl-peptidase activity"/>
    <property type="evidence" value="ECO:0007669"/>
    <property type="project" value="TreeGrafter"/>
</dbReference>
<name>A0AAV5W6A5_9BILA</name>
<keyword evidence="2" id="KW-0645">Protease</keyword>
<reference evidence="6" key="1">
    <citation type="submission" date="2023-10" db="EMBL/GenBank/DDBJ databases">
        <title>Genome assembly of Pristionchus species.</title>
        <authorList>
            <person name="Yoshida K."/>
            <person name="Sommer R.J."/>
        </authorList>
    </citation>
    <scope>NUCLEOTIDE SEQUENCE</scope>
    <source>
        <strain evidence="6">RS5133</strain>
    </source>
</reference>
<dbReference type="Pfam" id="PF05577">
    <property type="entry name" value="Peptidase_S28"/>
    <property type="match status" value="1"/>
</dbReference>
<dbReference type="EMBL" id="BTSY01000004">
    <property type="protein sequence ID" value="GMT26258.1"/>
    <property type="molecule type" value="Genomic_DNA"/>
</dbReference>
<dbReference type="AlphaFoldDB" id="A0AAV5W6A5"/>
<gene>
    <name evidence="6" type="ORF">PFISCL1PPCAC_17555</name>
</gene>
<proteinExistence type="inferred from homology"/>
<dbReference type="Gene3D" id="3.40.50.1820">
    <property type="entry name" value="alpha/beta hydrolase"/>
    <property type="match status" value="1"/>
</dbReference>
<keyword evidence="5" id="KW-0325">Glycoprotein</keyword>
<accession>A0AAV5W6A5</accession>
<evidence type="ECO:0000256" key="5">
    <source>
        <dbReference type="ARBA" id="ARBA00023180"/>
    </source>
</evidence>
<comment type="similarity">
    <text evidence="1">Belongs to the peptidase S28 family.</text>
</comment>
<evidence type="ECO:0000313" key="6">
    <source>
        <dbReference type="EMBL" id="GMT26258.1"/>
    </source>
</evidence>
<dbReference type="GO" id="GO:0006508">
    <property type="term" value="P:proteolysis"/>
    <property type="evidence" value="ECO:0007669"/>
    <property type="project" value="UniProtKB-KW"/>
</dbReference>
<feature type="non-terminal residue" evidence="6">
    <location>
        <position position="1"/>
    </location>
</feature>
<sequence length="181" mass="20085">LAGVLWTWQTCNEFGYYQTTDYGQGIFGTPVPLNLFVYQCEQIFGVPMDHIESGVARSNYQYGGRARYSATNVVLPNGNHDPWHALGITEQGKLDASVVPILIDGTAHCADMYAARDEDPQSLKDARVTILNNIKKWLNGEFHKPFQTERNNKTERLKVTTTSASNLSLIAALLAPLALLI</sequence>
<keyword evidence="3" id="KW-0732">Signal</keyword>
<dbReference type="FunFam" id="3.40.50.1820:FF:000200">
    <property type="entry name" value="Serine protease 16"/>
    <property type="match status" value="1"/>
</dbReference>
<evidence type="ECO:0000256" key="1">
    <source>
        <dbReference type="ARBA" id="ARBA00011079"/>
    </source>
</evidence>
<dbReference type="GO" id="GO:0070008">
    <property type="term" value="F:serine-type exopeptidase activity"/>
    <property type="evidence" value="ECO:0007669"/>
    <property type="project" value="InterPro"/>
</dbReference>
<feature type="non-terminal residue" evidence="6">
    <location>
        <position position="181"/>
    </location>
</feature>
<keyword evidence="7" id="KW-1185">Reference proteome</keyword>